<organism evidence="3 4">
    <name type="scientific">candidate division WS6 bacterium GW2011_GWC1_33_20</name>
    <dbReference type="NCBI Taxonomy" id="1619089"/>
    <lineage>
        <taxon>Bacteria</taxon>
        <taxon>Candidatus Dojkabacteria</taxon>
    </lineage>
</organism>
<dbReference type="EMBL" id="LBOV01000003">
    <property type="protein sequence ID" value="KKP44424.1"/>
    <property type="molecule type" value="Genomic_DNA"/>
</dbReference>
<dbReference type="Proteomes" id="UP000034302">
    <property type="component" value="Unassembled WGS sequence"/>
</dbReference>
<evidence type="ECO:0000256" key="2">
    <source>
        <dbReference type="SAM" id="Phobius"/>
    </source>
</evidence>
<evidence type="ECO:0000313" key="3">
    <source>
        <dbReference type="EMBL" id="KKP44424.1"/>
    </source>
</evidence>
<comment type="caution">
    <text evidence="3">The sequence shown here is derived from an EMBL/GenBank/DDBJ whole genome shotgun (WGS) entry which is preliminary data.</text>
</comment>
<keyword evidence="2" id="KW-0472">Membrane</keyword>
<dbReference type="Pfam" id="PF04203">
    <property type="entry name" value="Sortase"/>
    <property type="match status" value="1"/>
</dbReference>
<dbReference type="EC" id="3.4.22.70" evidence="3"/>
<reference evidence="3 4" key="1">
    <citation type="journal article" date="2015" name="Nature">
        <title>rRNA introns, odd ribosomes, and small enigmatic genomes across a large radiation of phyla.</title>
        <authorList>
            <person name="Brown C.T."/>
            <person name="Hug L.A."/>
            <person name="Thomas B.C."/>
            <person name="Sharon I."/>
            <person name="Castelle C.J."/>
            <person name="Singh A."/>
            <person name="Wilkins M.J."/>
            <person name="Williams K.H."/>
            <person name="Banfield J.F."/>
        </authorList>
    </citation>
    <scope>NUCLEOTIDE SEQUENCE [LARGE SCALE GENOMIC DNA]</scope>
</reference>
<protein>
    <submittedName>
        <fullName evidence="3">Sortase family protein, sortase A</fullName>
        <ecNumber evidence="3">3.4.22.70</ecNumber>
    </submittedName>
</protein>
<sequence>MKKIFKTFVTITLIGLVLIPLFYYILYPNYNKLIGPIKRFDIQRSSEEIMFQILTTVVPTRDKVLGISDTVSNSNSIEESLSKDFVLERKVLEEMNTRILINSIEVDGLVYEGLESKTMDRGFWHFPTSNLPGQKGNVVIIGHRYAKLPPQKDTFFNLDKVKVGDKIQVVQADIEYTYIVADTRVVEKNDISILQDFTDYRITLVTCTPLWSAKQRLVIVGKLDKLYQNT</sequence>
<gene>
    <name evidence="3" type="ORF">UR34_C0003G0050</name>
</gene>
<keyword evidence="2" id="KW-0812">Transmembrane</keyword>
<dbReference type="NCBIfam" id="TIGR01076">
    <property type="entry name" value="sortase_fam"/>
    <property type="match status" value="1"/>
</dbReference>
<accession>A0A0F9ZJY3</accession>
<keyword evidence="1 3" id="KW-0378">Hydrolase</keyword>
<evidence type="ECO:0000313" key="4">
    <source>
        <dbReference type="Proteomes" id="UP000034302"/>
    </source>
</evidence>
<name>A0A0F9ZJY3_9BACT</name>
<dbReference type="GO" id="GO:0016787">
    <property type="term" value="F:hydrolase activity"/>
    <property type="evidence" value="ECO:0007669"/>
    <property type="project" value="UniProtKB-KW"/>
</dbReference>
<keyword evidence="2" id="KW-1133">Transmembrane helix</keyword>
<proteinExistence type="predicted"/>
<dbReference type="InterPro" id="IPR023365">
    <property type="entry name" value="Sortase_dom-sf"/>
</dbReference>
<dbReference type="InterPro" id="IPR005754">
    <property type="entry name" value="Sortase"/>
</dbReference>
<dbReference type="Gene3D" id="2.40.260.10">
    <property type="entry name" value="Sortase"/>
    <property type="match status" value="1"/>
</dbReference>
<evidence type="ECO:0000256" key="1">
    <source>
        <dbReference type="ARBA" id="ARBA00022801"/>
    </source>
</evidence>
<dbReference type="AlphaFoldDB" id="A0A0F9ZJY3"/>
<dbReference type="SUPFAM" id="SSF63817">
    <property type="entry name" value="Sortase"/>
    <property type="match status" value="1"/>
</dbReference>
<feature type="transmembrane region" description="Helical" evidence="2">
    <location>
        <begin position="7"/>
        <end position="26"/>
    </location>
</feature>